<keyword evidence="1" id="KW-0472">Membrane</keyword>
<evidence type="ECO:0000313" key="2">
    <source>
        <dbReference type="EMBL" id="KAF2442491.1"/>
    </source>
</evidence>
<organism evidence="2 3">
    <name type="scientific">Karstenula rhodostoma CBS 690.94</name>
    <dbReference type="NCBI Taxonomy" id="1392251"/>
    <lineage>
        <taxon>Eukaryota</taxon>
        <taxon>Fungi</taxon>
        <taxon>Dikarya</taxon>
        <taxon>Ascomycota</taxon>
        <taxon>Pezizomycotina</taxon>
        <taxon>Dothideomycetes</taxon>
        <taxon>Pleosporomycetidae</taxon>
        <taxon>Pleosporales</taxon>
        <taxon>Massarineae</taxon>
        <taxon>Didymosphaeriaceae</taxon>
        <taxon>Karstenula</taxon>
    </lineage>
</organism>
<feature type="transmembrane region" description="Helical" evidence="1">
    <location>
        <begin position="142"/>
        <end position="164"/>
    </location>
</feature>
<reference evidence="2" key="1">
    <citation type="journal article" date="2020" name="Stud. Mycol.">
        <title>101 Dothideomycetes genomes: a test case for predicting lifestyles and emergence of pathogens.</title>
        <authorList>
            <person name="Haridas S."/>
            <person name="Albert R."/>
            <person name="Binder M."/>
            <person name="Bloem J."/>
            <person name="Labutti K."/>
            <person name="Salamov A."/>
            <person name="Andreopoulos B."/>
            <person name="Baker S."/>
            <person name="Barry K."/>
            <person name="Bills G."/>
            <person name="Bluhm B."/>
            <person name="Cannon C."/>
            <person name="Castanera R."/>
            <person name="Culley D."/>
            <person name="Daum C."/>
            <person name="Ezra D."/>
            <person name="Gonzalez J."/>
            <person name="Henrissat B."/>
            <person name="Kuo A."/>
            <person name="Liang C."/>
            <person name="Lipzen A."/>
            <person name="Lutzoni F."/>
            <person name="Magnuson J."/>
            <person name="Mondo S."/>
            <person name="Nolan M."/>
            <person name="Ohm R."/>
            <person name="Pangilinan J."/>
            <person name="Park H.-J."/>
            <person name="Ramirez L."/>
            <person name="Alfaro M."/>
            <person name="Sun H."/>
            <person name="Tritt A."/>
            <person name="Yoshinaga Y."/>
            <person name="Zwiers L.-H."/>
            <person name="Turgeon B."/>
            <person name="Goodwin S."/>
            <person name="Spatafora J."/>
            <person name="Crous P."/>
            <person name="Grigoriev I."/>
        </authorList>
    </citation>
    <scope>NUCLEOTIDE SEQUENCE</scope>
    <source>
        <strain evidence="2">CBS 690.94</strain>
    </source>
</reference>
<accession>A0A9P4U9Y5</accession>
<evidence type="ECO:0000256" key="1">
    <source>
        <dbReference type="SAM" id="Phobius"/>
    </source>
</evidence>
<proteinExistence type="predicted"/>
<keyword evidence="1" id="KW-1133">Transmembrane helix</keyword>
<dbReference type="PANTHER" id="PTHR35395:SF1">
    <property type="entry name" value="DUF6536 DOMAIN-CONTAINING PROTEIN"/>
    <property type="match status" value="1"/>
</dbReference>
<dbReference type="PANTHER" id="PTHR35395">
    <property type="entry name" value="DUF6536 DOMAIN-CONTAINING PROTEIN"/>
    <property type="match status" value="1"/>
</dbReference>
<dbReference type="OrthoDB" id="5429634at2759"/>
<dbReference type="EMBL" id="MU001504">
    <property type="protein sequence ID" value="KAF2442491.1"/>
    <property type="molecule type" value="Genomic_DNA"/>
</dbReference>
<dbReference type="Proteomes" id="UP000799764">
    <property type="component" value="Unassembled WGS sequence"/>
</dbReference>
<feature type="transmembrane region" description="Helical" evidence="1">
    <location>
        <begin position="99"/>
        <end position="121"/>
    </location>
</feature>
<sequence>MLCTIVGATGLVKKSWGTTSDVILGRFRITSQDTTFVAWLVNTPQLILSFCYLSINSQCTIMAGAHEWNQLAKSRKGLRVTKPKQDQRSTYFLQLPYRWSLPIAVMSGGFHWLLSQSIFLVRLDYYVRDGKLLEGEDGSRMGCGISGLSVVVLCVSFWILVMAVGSMGQKLFTVRIPFAASCSLVLSAACHPPLADPKPYLHKVQWGVVGERIFDGEKHCSLSSMPVKRPKPGTKYL</sequence>
<gene>
    <name evidence="2" type="ORF">P171DRAFT_456405</name>
</gene>
<dbReference type="AlphaFoldDB" id="A0A9P4U9Y5"/>
<evidence type="ECO:0000313" key="3">
    <source>
        <dbReference type="Proteomes" id="UP000799764"/>
    </source>
</evidence>
<keyword evidence="1" id="KW-0812">Transmembrane</keyword>
<name>A0A9P4U9Y5_9PLEO</name>
<comment type="caution">
    <text evidence="2">The sequence shown here is derived from an EMBL/GenBank/DDBJ whole genome shotgun (WGS) entry which is preliminary data.</text>
</comment>
<protein>
    <submittedName>
        <fullName evidence="2">Uncharacterized protein</fullName>
    </submittedName>
</protein>
<keyword evidence="3" id="KW-1185">Reference proteome</keyword>